<gene>
    <name evidence="2" type="ORF">SY89_01035</name>
</gene>
<dbReference type="EMBL" id="LGUC01000001">
    <property type="protein sequence ID" value="KPN30308.1"/>
    <property type="molecule type" value="Genomic_DNA"/>
</dbReference>
<accession>A0A0P7I0U5</accession>
<proteinExistence type="predicted"/>
<reference evidence="3" key="1">
    <citation type="submission" date="2013-11" db="EMBL/GenBank/DDBJ databases">
        <authorList>
            <person name="Hoang H.T."/>
            <person name="Killian M.L."/>
            <person name="Madson D.M."/>
            <person name="Arruda P.H.E."/>
            <person name="Sun D."/>
            <person name="Schwartz K.J."/>
            <person name="Yoon K."/>
        </authorList>
    </citation>
    <scope>NUCLEOTIDE SEQUENCE [LARGE SCALE GENOMIC DNA]</scope>
    <source>
        <strain evidence="3">CDK2</strain>
    </source>
</reference>
<feature type="transmembrane region" description="Helical" evidence="1">
    <location>
        <begin position="71"/>
        <end position="90"/>
    </location>
</feature>
<keyword evidence="1" id="KW-0472">Membrane</keyword>
<protein>
    <submittedName>
        <fullName evidence="2">Uncharacterized protein</fullName>
    </submittedName>
</protein>
<dbReference type="AlphaFoldDB" id="A0A0P7I0U5"/>
<comment type="caution">
    <text evidence="2">The sequence shown here is derived from an EMBL/GenBank/DDBJ whole genome shotgun (WGS) entry which is preliminary data.</text>
</comment>
<sequence>MERSQIQQYVGGRTVDADIATEQLRARFAALRARAAESEEAAAARHQLAERTLDLTEEYFPAEVAARRRRVAAAGFAAGVAVGAVAGAAIRR</sequence>
<keyword evidence="3" id="KW-1185">Reference proteome</keyword>
<dbReference type="RefSeq" id="WP_054583335.1">
    <property type="nucleotide sequence ID" value="NZ_LGUC01000001.1"/>
</dbReference>
<evidence type="ECO:0000313" key="3">
    <source>
        <dbReference type="Proteomes" id="UP000050535"/>
    </source>
</evidence>
<evidence type="ECO:0000256" key="1">
    <source>
        <dbReference type="SAM" id="Phobius"/>
    </source>
</evidence>
<name>A0A0P7I0U5_9EURY</name>
<dbReference type="STRING" id="699431.SY89_01035"/>
<dbReference type="Proteomes" id="UP000050535">
    <property type="component" value="Unassembled WGS sequence"/>
</dbReference>
<keyword evidence="1" id="KW-0812">Transmembrane</keyword>
<keyword evidence="1" id="KW-1133">Transmembrane helix</keyword>
<evidence type="ECO:0000313" key="2">
    <source>
        <dbReference type="EMBL" id="KPN30308.1"/>
    </source>
</evidence>
<organism evidence="2 3">
    <name type="scientific">Halolamina pelagica</name>
    <dbReference type="NCBI Taxonomy" id="699431"/>
    <lineage>
        <taxon>Archaea</taxon>
        <taxon>Methanobacteriati</taxon>
        <taxon>Methanobacteriota</taxon>
        <taxon>Stenosarchaea group</taxon>
        <taxon>Halobacteria</taxon>
        <taxon>Halobacteriales</taxon>
        <taxon>Haloferacaceae</taxon>
    </lineage>
</organism>